<sequence>MASTIVLNANTRSWSGFRKNIIVKLALSISDLLALNLALFLSAVTIQGIWGDLNSFIPPQQIEYRFVAQFVMSVVCTGWFWMRLRHYTYRKPFWFELKEIVKTLVVFSLLDLALIAFSKWDFSRLVWLFSWSFALLLLPLFRAVVKQAINRAGQWQKETIIIGSGKNAREAYAALQSEEILGYNVQAFIAVECDEQRPESVNGVPVITWKDINWQTIDRENTQFIVAMEFEQQPVRDKWLKFLSKMKCRSVSVVPTLRGVPLYGTDMSFIFSHEVMILRVSNNLAKHSSRLLKRTFDIVVASLLLLFLAPVFGLLCFMVKRDGGNAIYGHERVGHEGQKFKCLKFRSMVTNSKEVLETLLATSEEARAEWDRDFKLKNDPRITKIGGFLRKTSLDELPQLWNVLRGEMSLVGPRPVIEAELERYAGDVDYYLMAKPGMTGLWQVSGRNDIDYDTRVYFDSWYVKNWALWTDIAILFKTAGVVFRRDGAY</sequence>
<dbReference type="NCBIfam" id="TIGR03025">
    <property type="entry name" value="EPS_sugtrans"/>
    <property type="match status" value="1"/>
</dbReference>
<evidence type="ECO:0000259" key="10">
    <source>
        <dbReference type="Pfam" id="PF02397"/>
    </source>
</evidence>
<organism evidence="11 12">
    <name type="scientific">Candidatus Pantoea multigeneris</name>
    <dbReference type="NCBI Taxonomy" id="2608357"/>
    <lineage>
        <taxon>Bacteria</taxon>
        <taxon>Pseudomonadati</taxon>
        <taxon>Pseudomonadota</taxon>
        <taxon>Gammaproteobacteria</taxon>
        <taxon>Enterobacterales</taxon>
        <taxon>Erwiniaceae</taxon>
        <taxon>Pantoea</taxon>
    </lineage>
</organism>
<comment type="subcellular location">
    <subcellularLocation>
        <location evidence="2">Cell membrane</location>
    </subcellularLocation>
    <subcellularLocation>
        <location evidence="1">Membrane</location>
        <topology evidence="1">Multi-pass membrane protein</topology>
    </subcellularLocation>
</comment>
<feature type="domain" description="Bacterial sugar transferase" evidence="10">
    <location>
        <begin position="293"/>
        <end position="483"/>
    </location>
</feature>
<evidence type="ECO:0000256" key="6">
    <source>
        <dbReference type="ARBA" id="ARBA00022692"/>
    </source>
</evidence>
<dbReference type="InterPro" id="IPR017475">
    <property type="entry name" value="EPS_sugar_tfrase"/>
</dbReference>
<evidence type="ECO:0000256" key="4">
    <source>
        <dbReference type="ARBA" id="ARBA00022475"/>
    </source>
</evidence>
<name>A0ABX0RBH3_9GAMM</name>
<dbReference type="PANTHER" id="PTHR30576">
    <property type="entry name" value="COLANIC BIOSYNTHESIS UDP-GLUCOSE LIPID CARRIER TRANSFERASE"/>
    <property type="match status" value="1"/>
</dbReference>
<dbReference type="InterPro" id="IPR003362">
    <property type="entry name" value="Bact_transf"/>
</dbReference>
<dbReference type="Gene3D" id="3.40.50.720">
    <property type="entry name" value="NAD(P)-binding Rossmann-like Domain"/>
    <property type="match status" value="1"/>
</dbReference>
<evidence type="ECO:0000313" key="12">
    <source>
        <dbReference type="Proteomes" id="UP001515683"/>
    </source>
</evidence>
<evidence type="ECO:0000256" key="5">
    <source>
        <dbReference type="ARBA" id="ARBA00022679"/>
    </source>
</evidence>
<dbReference type="NCBIfam" id="TIGR03022">
    <property type="entry name" value="WbaP_sugtrans"/>
    <property type="match status" value="1"/>
</dbReference>
<comment type="caution">
    <text evidence="11">The sequence shown here is derived from an EMBL/GenBank/DDBJ whole genome shotgun (WGS) entry which is preliminary data.</text>
</comment>
<feature type="transmembrane region" description="Helical" evidence="9">
    <location>
        <begin position="21"/>
        <end position="50"/>
    </location>
</feature>
<protein>
    <submittedName>
        <fullName evidence="11">Undecaprenyl-phosphate galactose phosphotransferase WbaP</fullName>
    </submittedName>
</protein>
<keyword evidence="6 9" id="KW-0812">Transmembrane</keyword>
<evidence type="ECO:0000256" key="7">
    <source>
        <dbReference type="ARBA" id="ARBA00022989"/>
    </source>
</evidence>
<reference evidence="11 12" key="1">
    <citation type="journal article" date="2019" name="bioRxiv">
        <title>Bacteria contribute to plant secondary compound degradation in a generalist herbivore system.</title>
        <authorList>
            <person name="Francoeur C.B."/>
            <person name="Khadempour L."/>
            <person name="Moreira-Soto R.D."/>
            <person name="Gotting K."/>
            <person name="Book A.J."/>
            <person name="Pinto-Tomas A.A."/>
            <person name="Keefover-Ring K."/>
            <person name="Currie C.R."/>
        </authorList>
    </citation>
    <scope>NUCLEOTIDE SEQUENCE [LARGE SCALE GENOMIC DNA]</scope>
    <source>
        <strain evidence="11">Acro-835</strain>
    </source>
</reference>
<accession>A0ABX0RBH3</accession>
<dbReference type="EMBL" id="VWXF01000003">
    <property type="protein sequence ID" value="NIF21883.1"/>
    <property type="molecule type" value="Genomic_DNA"/>
</dbReference>
<keyword evidence="8 9" id="KW-0472">Membrane</keyword>
<evidence type="ECO:0000256" key="2">
    <source>
        <dbReference type="ARBA" id="ARBA00004236"/>
    </source>
</evidence>
<dbReference type="Pfam" id="PF02397">
    <property type="entry name" value="Bac_transf"/>
    <property type="match status" value="1"/>
</dbReference>
<dbReference type="Pfam" id="PF13727">
    <property type="entry name" value="CoA_binding_3"/>
    <property type="match status" value="1"/>
</dbReference>
<keyword evidence="4" id="KW-1003">Cell membrane</keyword>
<gene>
    <name evidence="11" type="primary">wbaP</name>
    <name evidence="11" type="ORF">F3J40_09770</name>
</gene>
<evidence type="ECO:0000256" key="9">
    <source>
        <dbReference type="SAM" id="Phobius"/>
    </source>
</evidence>
<feature type="transmembrane region" description="Helical" evidence="9">
    <location>
        <begin position="126"/>
        <end position="145"/>
    </location>
</feature>
<evidence type="ECO:0000256" key="8">
    <source>
        <dbReference type="ARBA" id="ARBA00023136"/>
    </source>
</evidence>
<feature type="transmembrane region" description="Helical" evidence="9">
    <location>
        <begin position="62"/>
        <end position="82"/>
    </location>
</feature>
<evidence type="ECO:0000313" key="11">
    <source>
        <dbReference type="EMBL" id="NIF21883.1"/>
    </source>
</evidence>
<keyword evidence="7 9" id="KW-1133">Transmembrane helix</keyword>
<comment type="similarity">
    <text evidence="3">Belongs to the bacterial sugar transferase family.</text>
</comment>
<evidence type="ECO:0000256" key="3">
    <source>
        <dbReference type="ARBA" id="ARBA00006464"/>
    </source>
</evidence>
<proteinExistence type="inferred from homology"/>
<feature type="transmembrane region" description="Helical" evidence="9">
    <location>
        <begin position="103"/>
        <end position="120"/>
    </location>
</feature>
<dbReference type="PANTHER" id="PTHR30576:SF4">
    <property type="entry name" value="UNDECAPRENYL-PHOSPHATE GALACTOSE PHOSPHOTRANSFERASE"/>
    <property type="match status" value="1"/>
</dbReference>
<dbReference type="InterPro" id="IPR017472">
    <property type="entry name" value="Undecaprenyl-P_galact_Ptfrase"/>
</dbReference>
<dbReference type="RefSeq" id="WP_167014148.1">
    <property type="nucleotide sequence ID" value="NZ_VWXF01000003.1"/>
</dbReference>
<keyword evidence="12" id="KW-1185">Reference proteome</keyword>
<keyword evidence="5" id="KW-0808">Transferase</keyword>
<dbReference type="Proteomes" id="UP001515683">
    <property type="component" value="Unassembled WGS sequence"/>
</dbReference>
<evidence type="ECO:0000256" key="1">
    <source>
        <dbReference type="ARBA" id="ARBA00004141"/>
    </source>
</evidence>
<feature type="transmembrane region" description="Helical" evidence="9">
    <location>
        <begin position="296"/>
        <end position="315"/>
    </location>
</feature>